<feature type="compositionally biased region" description="Acidic residues" evidence="1">
    <location>
        <begin position="50"/>
        <end position="64"/>
    </location>
</feature>
<sequence>MKMTAIMIVTQEVKAVIKSDNGGDNAQSDNEKDLDSKHKIDENKMGSQSDQEENEEDDEEEKDDEFVKTL</sequence>
<name>A0A699W9L4_TANCI</name>
<reference evidence="2" key="1">
    <citation type="journal article" date="2019" name="Sci. Rep.">
        <title>Draft genome of Tanacetum cinerariifolium, the natural source of mosquito coil.</title>
        <authorList>
            <person name="Yamashiro T."/>
            <person name="Shiraishi A."/>
            <person name="Satake H."/>
            <person name="Nakayama K."/>
        </authorList>
    </citation>
    <scope>NUCLEOTIDE SEQUENCE</scope>
</reference>
<proteinExistence type="predicted"/>
<comment type="caution">
    <text evidence="2">The sequence shown here is derived from an EMBL/GenBank/DDBJ whole genome shotgun (WGS) entry which is preliminary data.</text>
</comment>
<feature type="non-terminal residue" evidence="2">
    <location>
        <position position="70"/>
    </location>
</feature>
<accession>A0A699W9L4</accession>
<protein>
    <submittedName>
        <fullName evidence="2">Uncharacterized protein</fullName>
    </submittedName>
</protein>
<feature type="compositionally biased region" description="Basic and acidic residues" evidence="1">
    <location>
        <begin position="29"/>
        <end position="44"/>
    </location>
</feature>
<feature type="region of interest" description="Disordered" evidence="1">
    <location>
        <begin position="18"/>
        <end position="70"/>
    </location>
</feature>
<organism evidence="2">
    <name type="scientific">Tanacetum cinerariifolium</name>
    <name type="common">Dalmatian daisy</name>
    <name type="synonym">Chrysanthemum cinerariifolium</name>
    <dbReference type="NCBI Taxonomy" id="118510"/>
    <lineage>
        <taxon>Eukaryota</taxon>
        <taxon>Viridiplantae</taxon>
        <taxon>Streptophyta</taxon>
        <taxon>Embryophyta</taxon>
        <taxon>Tracheophyta</taxon>
        <taxon>Spermatophyta</taxon>
        <taxon>Magnoliopsida</taxon>
        <taxon>eudicotyledons</taxon>
        <taxon>Gunneridae</taxon>
        <taxon>Pentapetalae</taxon>
        <taxon>asterids</taxon>
        <taxon>campanulids</taxon>
        <taxon>Asterales</taxon>
        <taxon>Asteraceae</taxon>
        <taxon>Asteroideae</taxon>
        <taxon>Anthemideae</taxon>
        <taxon>Anthemidinae</taxon>
        <taxon>Tanacetum</taxon>
    </lineage>
</organism>
<gene>
    <name evidence="2" type="ORF">Tci_914455</name>
</gene>
<evidence type="ECO:0000313" key="2">
    <source>
        <dbReference type="EMBL" id="GFD42486.1"/>
    </source>
</evidence>
<dbReference type="EMBL" id="BKCJ011575234">
    <property type="protein sequence ID" value="GFD42486.1"/>
    <property type="molecule type" value="Genomic_DNA"/>
</dbReference>
<dbReference type="AlphaFoldDB" id="A0A699W9L4"/>
<evidence type="ECO:0000256" key="1">
    <source>
        <dbReference type="SAM" id="MobiDB-lite"/>
    </source>
</evidence>